<proteinExistence type="predicted"/>
<keyword evidence="3" id="KW-1185">Reference proteome</keyword>
<dbReference type="RefSeq" id="WP_200810842.1">
    <property type="nucleotide sequence ID" value="NZ_FWXO01000005.1"/>
</dbReference>
<reference evidence="2 3" key="1">
    <citation type="submission" date="2017-04" db="EMBL/GenBank/DDBJ databases">
        <authorList>
            <person name="Afonso C.L."/>
            <person name="Miller P.J."/>
            <person name="Scott M.A."/>
            <person name="Spackman E."/>
            <person name="Goraichik I."/>
            <person name="Dimitrov K.M."/>
            <person name="Suarez D.L."/>
            <person name="Swayne D.E."/>
        </authorList>
    </citation>
    <scope>NUCLEOTIDE SEQUENCE [LARGE SCALE GENOMIC DNA]</scope>
    <source>
        <strain evidence="2 3">DSM 21164</strain>
    </source>
</reference>
<dbReference type="AlphaFoldDB" id="A0A1W2BYS4"/>
<organism evidence="2 3">
    <name type="scientific">Cellulophaga tyrosinoxydans</name>
    <dbReference type="NCBI Taxonomy" id="504486"/>
    <lineage>
        <taxon>Bacteria</taxon>
        <taxon>Pseudomonadati</taxon>
        <taxon>Bacteroidota</taxon>
        <taxon>Flavobacteriia</taxon>
        <taxon>Flavobacteriales</taxon>
        <taxon>Flavobacteriaceae</taxon>
        <taxon>Cellulophaga</taxon>
    </lineage>
</organism>
<dbReference type="STRING" id="504486.SAMN05660703_2712"/>
<evidence type="ECO:0000313" key="2">
    <source>
        <dbReference type="EMBL" id="SMC78137.1"/>
    </source>
</evidence>
<dbReference type="InterPro" id="IPR025380">
    <property type="entry name" value="DUF4369"/>
</dbReference>
<gene>
    <name evidence="2" type="ORF">SAMN05660703_2712</name>
</gene>
<evidence type="ECO:0000259" key="1">
    <source>
        <dbReference type="Pfam" id="PF14289"/>
    </source>
</evidence>
<evidence type="ECO:0000313" key="3">
    <source>
        <dbReference type="Proteomes" id="UP000192360"/>
    </source>
</evidence>
<accession>A0A1W2BYS4</accession>
<dbReference type="Pfam" id="PF14289">
    <property type="entry name" value="DUF4369"/>
    <property type="match status" value="1"/>
</dbReference>
<protein>
    <recommendedName>
        <fullName evidence="1">DUF4369 domain-containing protein</fullName>
    </recommendedName>
</protein>
<dbReference type="Proteomes" id="UP000192360">
    <property type="component" value="Unassembled WGS sequence"/>
</dbReference>
<feature type="domain" description="DUF4369" evidence="1">
    <location>
        <begin position="26"/>
        <end position="124"/>
    </location>
</feature>
<name>A0A1W2BYS4_9FLAO</name>
<dbReference type="PROSITE" id="PS51257">
    <property type="entry name" value="PROKAR_LIPOPROTEIN"/>
    <property type="match status" value="1"/>
</dbReference>
<dbReference type="EMBL" id="FWXO01000005">
    <property type="protein sequence ID" value="SMC78137.1"/>
    <property type="molecule type" value="Genomic_DNA"/>
</dbReference>
<sequence length="235" mass="26705">MKKLLFMSLIGLLLISCSGDSKDTMIVNGTVKGLKKGKLYLQHLQDTTLVVLDSLEIKGNGDFNFETNIESPDIYYLYLDKNDFNDVNDRITFFGEPGTITINTIWDAFDTEAKITGSKSNEKFEEYKKGMTRYNTKNLELLQARFDPKVKKDSLTLDSLAKQGDKNVYRSYAYALNFALNNKDSYVAPYIAVREVGDANVKYLDSISKMLTPEVAASKYGKELKKYLEDLKKKN</sequence>